<comment type="caution">
    <text evidence="1">The sequence shown here is derived from an EMBL/GenBank/DDBJ whole genome shotgun (WGS) entry which is preliminary data.</text>
</comment>
<proteinExistence type="predicted"/>
<sequence length="108" mass="12623">MGNSQCARQRGSREDLLVSTCATYGLGGQILEPWNRLPRAERREGTEFQVVQHGIFNKNIRITLKQNSWRTILRNTQSRRNTKYCPEAKFGVTWTLMRGSWTMEGKYR</sequence>
<dbReference type="Proteomes" id="UP001168821">
    <property type="component" value="Unassembled WGS sequence"/>
</dbReference>
<name>A0AA38ICV8_9CUCU</name>
<evidence type="ECO:0000313" key="2">
    <source>
        <dbReference type="Proteomes" id="UP001168821"/>
    </source>
</evidence>
<dbReference type="EMBL" id="JALNTZ010000005">
    <property type="protein sequence ID" value="KAJ3651704.1"/>
    <property type="molecule type" value="Genomic_DNA"/>
</dbReference>
<reference evidence="1" key="1">
    <citation type="journal article" date="2023" name="G3 (Bethesda)">
        <title>Whole genome assemblies of Zophobas morio and Tenebrio molitor.</title>
        <authorList>
            <person name="Kaur S."/>
            <person name="Stinson S.A."/>
            <person name="diCenzo G.C."/>
        </authorList>
    </citation>
    <scope>NUCLEOTIDE SEQUENCE</scope>
    <source>
        <strain evidence="1">QUZm001</strain>
    </source>
</reference>
<evidence type="ECO:0000313" key="1">
    <source>
        <dbReference type="EMBL" id="KAJ3651704.1"/>
    </source>
</evidence>
<organism evidence="1 2">
    <name type="scientific">Zophobas morio</name>
    <dbReference type="NCBI Taxonomy" id="2755281"/>
    <lineage>
        <taxon>Eukaryota</taxon>
        <taxon>Metazoa</taxon>
        <taxon>Ecdysozoa</taxon>
        <taxon>Arthropoda</taxon>
        <taxon>Hexapoda</taxon>
        <taxon>Insecta</taxon>
        <taxon>Pterygota</taxon>
        <taxon>Neoptera</taxon>
        <taxon>Endopterygota</taxon>
        <taxon>Coleoptera</taxon>
        <taxon>Polyphaga</taxon>
        <taxon>Cucujiformia</taxon>
        <taxon>Tenebrionidae</taxon>
        <taxon>Zophobas</taxon>
    </lineage>
</organism>
<keyword evidence="2" id="KW-1185">Reference proteome</keyword>
<protein>
    <submittedName>
        <fullName evidence="1">Uncharacterized protein</fullName>
    </submittedName>
</protein>
<gene>
    <name evidence="1" type="ORF">Zmor_017724</name>
</gene>
<accession>A0AA38ICV8</accession>
<dbReference type="AlphaFoldDB" id="A0AA38ICV8"/>